<dbReference type="InterPro" id="IPR005828">
    <property type="entry name" value="MFS_sugar_transport-like"/>
</dbReference>
<keyword evidence="4 6" id="KW-0472">Membrane</keyword>
<reference evidence="8 9" key="1">
    <citation type="submission" date="2023-09" db="EMBL/GenBank/DDBJ databases">
        <title>Nesidiocoris tenuis whole genome shotgun sequence.</title>
        <authorList>
            <person name="Shibata T."/>
            <person name="Shimoda M."/>
            <person name="Kobayashi T."/>
            <person name="Uehara T."/>
        </authorList>
    </citation>
    <scope>NUCLEOTIDE SEQUENCE [LARGE SCALE GENOMIC DNA]</scope>
    <source>
        <strain evidence="8 9">Japan</strain>
    </source>
</reference>
<protein>
    <submittedName>
        <fullName evidence="8">Solute carrier family 2, facilitated glucose transporter member</fullName>
    </submittedName>
</protein>
<feature type="transmembrane region" description="Helical" evidence="6">
    <location>
        <begin position="295"/>
        <end position="318"/>
    </location>
</feature>
<evidence type="ECO:0000256" key="2">
    <source>
        <dbReference type="ARBA" id="ARBA00022692"/>
    </source>
</evidence>
<dbReference type="PRINTS" id="PR00171">
    <property type="entry name" value="SUGRTRNSPORT"/>
</dbReference>
<evidence type="ECO:0000256" key="1">
    <source>
        <dbReference type="ARBA" id="ARBA00004141"/>
    </source>
</evidence>
<feature type="transmembrane region" description="Helical" evidence="6">
    <location>
        <begin position="362"/>
        <end position="384"/>
    </location>
</feature>
<feature type="transmembrane region" description="Helical" evidence="6">
    <location>
        <begin position="144"/>
        <end position="170"/>
    </location>
</feature>
<accession>A0ABN7B0L9</accession>
<evidence type="ECO:0000313" key="9">
    <source>
        <dbReference type="Proteomes" id="UP001307889"/>
    </source>
</evidence>
<comment type="similarity">
    <text evidence="5">Belongs to the major facilitator superfamily. Sugar transporter (TC 2.A.1.1) family.</text>
</comment>
<feature type="domain" description="Major facilitator superfamily (MFS) profile" evidence="7">
    <location>
        <begin position="46"/>
        <end position="483"/>
    </location>
</feature>
<feature type="transmembrane region" description="Helical" evidence="6">
    <location>
        <begin position="390"/>
        <end position="418"/>
    </location>
</feature>
<gene>
    <name evidence="8" type="ORF">NTJ_09087</name>
</gene>
<dbReference type="InterPro" id="IPR003663">
    <property type="entry name" value="Sugar/inositol_transpt"/>
</dbReference>
<keyword evidence="3 6" id="KW-1133">Transmembrane helix</keyword>
<dbReference type="PANTHER" id="PTHR23503:SF127">
    <property type="entry name" value="FI08437P-RELATED"/>
    <property type="match status" value="1"/>
</dbReference>
<feature type="transmembrane region" description="Helical" evidence="6">
    <location>
        <begin position="458"/>
        <end position="479"/>
    </location>
</feature>
<evidence type="ECO:0000259" key="7">
    <source>
        <dbReference type="PROSITE" id="PS50850"/>
    </source>
</evidence>
<keyword evidence="2 6" id="KW-0812">Transmembrane</keyword>
<keyword evidence="5" id="KW-0813">Transport</keyword>
<feature type="transmembrane region" description="Helical" evidence="6">
    <location>
        <begin position="120"/>
        <end position="138"/>
    </location>
</feature>
<dbReference type="PANTHER" id="PTHR23503">
    <property type="entry name" value="SOLUTE CARRIER FAMILY 2"/>
    <property type="match status" value="1"/>
</dbReference>
<feature type="transmembrane region" description="Helical" evidence="6">
    <location>
        <begin position="89"/>
        <end position="113"/>
    </location>
</feature>
<sequence>MGIDREYLYKAWPGSNEKNPPAGKTPIAVNVGWTWRLALACISTTVGACIPVGYMLGVVNTPAAIIKEWCNETVAERYDVVLTESGVNVLWSAVVSIFLVGGMIGSLSGAFIANKIGRKGTMILGEACFLVAATLFFLSKPLGLIEFLFAGRLVAGLCSGLITAVTPMYLTELAPVTLQGATGVLCPMGLCFGVFFAQVMGLNSILGTVESWNILLSLYAILVMFSLVTLPWMSESPKYCDSIRKDRMRAIKELCKLRELPPEIVVHELDDVKNGDGQRERWSVLRLLKDRDLRLNLALVCALQAGQQLSGINAVFYYSTDIFENAGLSTPHAQYASLGASFLNFAIAVIMIPIVNHQPRRFMALLSTSLSTFWLVSLTIFILNMKTYSFMSYMSVVGVLCYVVCYGLGLGPIPYFIGTELFEVGPRPSAMALGSVCNWGGNFLVGMTFLVVQNAIGAYSFLIFAASTGLLTLFLLCCLHETNAKVLAEREN</sequence>
<keyword evidence="9" id="KW-1185">Reference proteome</keyword>
<dbReference type="InterPro" id="IPR036259">
    <property type="entry name" value="MFS_trans_sf"/>
</dbReference>
<dbReference type="SUPFAM" id="SSF103473">
    <property type="entry name" value="MFS general substrate transporter"/>
    <property type="match status" value="1"/>
</dbReference>
<comment type="subcellular location">
    <subcellularLocation>
        <location evidence="1">Membrane</location>
        <topology evidence="1">Multi-pass membrane protein</topology>
    </subcellularLocation>
</comment>
<evidence type="ECO:0000256" key="3">
    <source>
        <dbReference type="ARBA" id="ARBA00022989"/>
    </source>
</evidence>
<dbReference type="NCBIfam" id="TIGR00879">
    <property type="entry name" value="SP"/>
    <property type="match status" value="1"/>
</dbReference>
<name>A0ABN7B0L9_9HEMI</name>
<evidence type="ECO:0000313" key="8">
    <source>
        <dbReference type="EMBL" id="BES96277.1"/>
    </source>
</evidence>
<feature type="transmembrane region" description="Helical" evidence="6">
    <location>
        <begin position="212"/>
        <end position="233"/>
    </location>
</feature>
<dbReference type="PROSITE" id="PS50850">
    <property type="entry name" value="MFS"/>
    <property type="match status" value="1"/>
</dbReference>
<dbReference type="Pfam" id="PF00083">
    <property type="entry name" value="Sugar_tr"/>
    <property type="match status" value="1"/>
</dbReference>
<dbReference type="EMBL" id="AP028915">
    <property type="protein sequence ID" value="BES96277.1"/>
    <property type="molecule type" value="Genomic_DNA"/>
</dbReference>
<evidence type="ECO:0000256" key="6">
    <source>
        <dbReference type="SAM" id="Phobius"/>
    </source>
</evidence>
<keyword evidence="8" id="KW-0762">Sugar transport</keyword>
<dbReference type="InterPro" id="IPR020846">
    <property type="entry name" value="MFS_dom"/>
</dbReference>
<feature type="transmembrane region" description="Helical" evidence="6">
    <location>
        <begin position="182"/>
        <end position="206"/>
    </location>
</feature>
<feature type="transmembrane region" description="Helical" evidence="6">
    <location>
        <begin position="338"/>
        <end position="355"/>
    </location>
</feature>
<dbReference type="InterPro" id="IPR045263">
    <property type="entry name" value="GLUT"/>
</dbReference>
<proteinExistence type="inferred from homology"/>
<dbReference type="Proteomes" id="UP001307889">
    <property type="component" value="Chromosome 7"/>
</dbReference>
<organism evidence="8 9">
    <name type="scientific">Nesidiocoris tenuis</name>
    <dbReference type="NCBI Taxonomy" id="355587"/>
    <lineage>
        <taxon>Eukaryota</taxon>
        <taxon>Metazoa</taxon>
        <taxon>Ecdysozoa</taxon>
        <taxon>Arthropoda</taxon>
        <taxon>Hexapoda</taxon>
        <taxon>Insecta</taxon>
        <taxon>Pterygota</taxon>
        <taxon>Neoptera</taxon>
        <taxon>Paraneoptera</taxon>
        <taxon>Hemiptera</taxon>
        <taxon>Heteroptera</taxon>
        <taxon>Panheteroptera</taxon>
        <taxon>Cimicomorpha</taxon>
        <taxon>Miridae</taxon>
        <taxon>Dicyphina</taxon>
        <taxon>Nesidiocoris</taxon>
    </lineage>
</organism>
<evidence type="ECO:0000256" key="4">
    <source>
        <dbReference type="ARBA" id="ARBA00023136"/>
    </source>
</evidence>
<feature type="transmembrane region" description="Helical" evidence="6">
    <location>
        <begin position="430"/>
        <end position="452"/>
    </location>
</feature>
<dbReference type="Gene3D" id="1.20.1250.20">
    <property type="entry name" value="MFS general substrate transporter like domains"/>
    <property type="match status" value="1"/>
</dbReference>
<evidence type="ECO:0000256" key="5">
    <source>
        <dbReference type="RuleBase" id="RU003346"/>
    </source>
</evidence>